<keyword evidence="8" id="KW-1185">Reference proteome</keyword>
<evidence type="ECO:0000313" key="7">
    <source>
        <dbReference type="EMBL" id="GAB1315001.1"/>
    </source>
</evidence>
<gene>
    <name evidence="7" type="ORF">MFIFM68171_05211</name>
</gene>
<dbReference type="PANTHER" id="PTHR48208">
    <property type="entry name" value="CENTROMERE PROTEIN I"/>
    <property type="match status" value="1"/>
</dbReference>
<name>A0ABQ0GB57_9PEZI</name>
<evidence type="ECO:0000256" key="4">
    <source>
        <dbReference type="ARBA" id="ARBA00022454"/>
    </source>
</evidence>
<organism evidence="7 8">
    <name type="scientific">Madurella fahalii</name>
    <dbReference type="NCBI Taxonomy" id="1157608"/>
    <lineage>
        <taxon>Eukaryota</taxon>
        <taxon>Fungi</taxon>
        <taxon>Dikarya</taxon>
        <taxon>Ascomycota</taxon>
        <taxon>Pezizomycotina</taxon>
        <taxon>Sordariomycetes</taxon>
        <taxon>Sordariomycetidae</taxon>
        <taxon>Sordariales</taxon>
        <taxon>Sordariales incertae sedis</taxon>
        <taxon>Madurella</taxon>
    </lineage>
</organism>
<dbReference type="Pfam" id="PF07778">
    <property type="entry name" value="CENP-I"/>
    <property type="match status" value="1"/>
</dbReference>
<dbReference type="GeneID" id="98175954"/>
<proteinExistence type="inferred from homology"/>
<evidence type="ECO:0000256" key="6">
    <source>
        <dbReference type="ARBA" id="ARBA00023328"/>
    </source>
</evidence>
<reference evidence="7 8" key="1">
    <citation type="submission" date="2024-09" db="EMBL/GenBank/DDBJ databases">
        <title>Itraconazole resistance in Madurella fahalii resulting from another homologue of gene encoding cytochrome P450 14-alpha sterol demethylase (CYP51).</title>
        <authorList>
            <person name="Yoshioka I."/>
            <person name="Fahal A.H."/>
            <person name="Kaneko S."/>
            <person name="Yaguchi T."/>
        </authorList>
    </citation>
    <scope>NUCLEOTIDE SEQUENCE [LARGE SCALE GENOMIC DNA]</scope>
    <source>
        <strain evidence="7 8">IFM 68171</strain>
    </source>
</reference>
<comment type="subcellular location">
    <subcellularLocation>
        <location evidence="2">Chromosome</location>
        <location evidence="2">Centromere</location>
    </subcellularLocation>
    <subcellularLocation>
        <location evidence="1">Nucleus</location>
    </subcellularLocation>
</comment>
<dbReference type="EMBL" id="BAAFSV010000002">
    <property type="protein sequence ID" value="GAB1315001.1"/>
    <property type="molecule type" value="Genomic_DNA"/>
</dbReference>
<dbReference type="PANTHER" id="PTHR48208:SF2">
    <property type="entry name" value="CENTROMERE PROTEIN I"/>
    <property type="match status" value="1"/>
</dbReference>
<keyword evidence="4" id="KW-0158">Chromosome</keyword>
<comment type="similarity">
    <text evidence="3">Belongs to the CENP-I/CTF3 family.</text>
</comment>
<dbReference type="RefSeq" id="XP_070916732.1">
    <property type="nucleotide sequence ID" value="XM_071060631.1"/>
</dbReference>
<comment type="caution">
    <text evidence="7">The sequence shown here is derived from an EMBL/GenBank/DDBJ whole genome shotgun (WGS) entry which is preliminary data.</text>
</comment>
<keyword evidence="5" id="KW-0539">Nucleus</keyword>
<evidence type="ECO:0000256" key="2">
    <source>
        <dbReference type="ARBA" id="ARBA00004584"/>
    </source>
</evidence>
<evidence type="ECO:0000256" key="1">
    <source>
        <dbReference type="ARBA" id="ARBA00004123"/>
    </source>
</evidence>
<protein>
    <submittedName>
        <fullName evidence="7">Mis6-domain-containing protein</fullName>
    </submittedName>
</protein>
<dbReference type="Proteomes" id="UP001628179">
    <property type="component" value="Unassembled WGS sequence"/>
</dbReference>
<evidence type="ECO:0000256" key="3">
    <source>
        <dbReference type="ARBA" id="ARBA00005470"/>
    </source>
</evidence>
<dbReference type="InterPro" id="IPR012485">
    <property type="entry name" value="CENP-I"/>
</dbReference>
<evidence type="ECO:0000256" key="5">
    <source>
        <dbReference type="ARBA" id="ARBA00023242"/>
    </source>
</evidence>
<dbReference type="CDD" id="cd22647">
    <property type="entry name" value="CTF3_NTD_HEAT"/>
    <property type="match status" value="1"/>
</dbReference>
<evidence type="ECO:0000313" key="8">
    <source>
        <dbReference type="Proteomes" id="UP001628179"/>
    </source>
</evidence>
<sequence>MSSSGGDTLDHLLEDLEAASKVPAKRRKTGIKSAVESTTSVLYDRGALPDELARLVDLLTVRNHLDQASLAAIVRNLYPSAKVSDETVLRIIGALGHGHLKPSLPLQGLFLRWLVMVYHLLENPAVLSQTYAVLFNLLDTAAIRPQLCHLLALVTRRKHVRPFRIQAILNLFRQTGGDPHMTGLLRVFKNYYPEIIVGEVTKGRAAAFKHPDPQWRARLDEIRQQHSARQDEAGIRNGFAVNHALGSRLKGTKSLLPTVRTLHAQENSVTLEEIDNAESFAKNLEKIELPTQLVAVLADPLLQKFLLLRPDAEASSRITNWLMACLGDVASGDADSGLLLDMLEVAHDYAMSTKTLPPLLLMFFGEFLRLWDGSDKRDMVLETLSFAPLTDFQGFRPTLQLLENSMLDGTAASQASLLKFYTLLVRRWTITMKAADRLDFLPVASLPDLVEHVNKLTLTLTQTSPTVGAYLDILDFYESTAAIYSEPKLLQHIDITIPPPLLVYRLYFSPSLTVVSRLSGILATYKRAWEAVMSPSVTRQLTRREREQINVFNGFLMDLCNCLWRGRAFSTTDLNAQGCRIPQSVQPALETYLRAADSDLSLGTIFGLSHSPILCLQSISYVRGLEDADIDVRTRHAGPVTQASLGHLAHRGGLRLPWQEYRSGVLAYLESKGFPGIPELMYNTMKNLMKARRA</sequence>
<accession>A0ABQ0GB57</accession>
<keyword evidence="6" id="KW-0137">Centromere</keyword>